<accession>A0A5P8W641</accession>
<name>A0A5P8W641_9NOSO</name>
<keyword evidence="1" id="KW-0812">Transmembrane</keyword>
<sequence>MNIYSTASLLQGGFKFFHIILPLTDIFTLTGGYYSLSMLTTSS</sequence>
<protein>
    <submittedName>
        <fullName evidence="2">Uncharacterized protein</fullName>
    </submittedName>
</protein>
<proteinExistence type="predicted"/>
<reference evidence="2 3" key="1">
    <citation type="submission" date="2019-10" db="EMBL/GenBank/DDBJ databases">
        <title>Genomic and transcriptomic insights into the perfect genentic adaptation of a filamentous nitrogen-fixing cyanobacterium to rice fields.</title>
        <authorList>
            <person name="Chen Z."/>
        </authorList>
    </citation>
    <scope>NUCLEOTIDE SEQUENCE [LARGE SCALE GENOMIC DNA]</scope>
    <source>
        <strain evidence="2">CCNUC1</strain>
    </source>
</reference>
<gene>
    <name evidence="2" type="ORF">GXM_05709</name>
</gene>
<dbReference type="EMBL" id="CP045226">
    <property type="protein sequence ID" value="QFS48217.1"/>
    <property type="molecule type" value="Genomic_DNA"/>
</dbReference>
<keyword evidence="1" id="KW-1133">Transmembrane helix</keyword>
<dbReference type="AlphaFoldDB" id="A0A5P8W641"/>
<keyword evidence="3" id="KW-1185">Reference proteome</keyword>
<keyword evidence="1" id="KW-0472">Membrane</keyword>
<evidence type="ECO:0000313" key="3">
    <source>
        <dbReference type="Proteomes" id="UP000326678"/>
    </source>
</evidence>
<evidence type="ECO:0000256" key="1">
    <source>
        <dbReference type="SAM" id="Phobius"/>
    </source>
</evidence>
<organism evidence="2 3">
    <name type="scientific">Nostoc sphaeroides CCNUC1</name>
    <dbReference type="NCBI Taxonomy" id="2653204"/>
    <lineage>
        <taxon>Bacteria</taxon>
        <taxon>Bacillati</taxon>
        <taxon>Cyanobacteriota</taxon>
        <taxon>Cyanophyceae</taxon>
        <taxon>Nostocales</taxon>
        <taxon>Nostocaceae</taxon>
        <taxon>Nostoc</taxon>
    </lineage>
</organism>
<evidence type="ECO:0000313" key="2">
    <source>
        <dbReference type="EMBL" id="QFS48217.1"/>
    </source>
</evidence>
<dbReference type="KEGG" id="nsh:GXM_05709"/>
<dbReference type="Proteomes" id="UP000326678">
    <property type="component" value="Chromosome Gxm1"/>
</dbReference>
<feature type="transmembrane region" description="Helical" evidence="1">
    <location>
        <begin position="16"/>
        <end position="36"/>
    </location>
</feature>